<keyword evidence="1" id="KW-0812">Transmembrane</keyword>
<evidence type="ECO:0000313" key="3">
    <source>
        <dbReference type="Proteomes" id="UP000255549"/>
    </source>
</evidence>
<dbReference type="AlphaFoldDB" id="A0A380G636"/>
<keyword evidence="1" id="KW-1133">Transmembrane helix</keyword>
<evidence type="ECO:0000313" key="2">
    <source>
        <dbReference type="EMBL" id="SUM45810.1"/>
    </source>
</evidence>
<name>A0A380G636_STAIN</name>
<sequence length="131" mass="15132">MKKSKGEKSPKYRKISNRVMQFIFILGMVLLVLFIGMGTVIPELNRHKYEGVIVEKYRENHGMTTGTTQFIELKQGDRTIKIENSDILLHGKWNSLAVQKDIREDEHATVYTIGFDVPSLGIHPNLYRIEQ</sequence>
<accession>A0A380G636</accession>
<proteinExistence type="predicted"/>
<protein>
    <submittedName>
        <fullName evidence="2">Phage protein</fullName>
    </submittedName>
</protein>
<feature type="transmembrane region" description="Helical" evidence="1">
    <location>
        <begin position="21"/>
        <end position="41"/>
    </location>
</feature>
<dbReference type="RefSeq" id="WP_019167212.1">
    <property type="nucleotide sequence ID" value="NZ_CAIB01000007.1"/>
</dbReference>
<keyword evidence="3" id="KW-1185">Reference proteome</keyword>
<keyword evidence="1" id="KW-0472">Membrane</keyword>
<reference evidence="2 3" key="1">
    <citation type="submission" date="2018-06" db="EMBL/GenBank/DDBJ databases">
        <authorList>
            <consortium name="Pathogen Informatics"/>
            <person name="Doyle S."/>
        </authorList>
    </citation>
    <scope>NUCLEOTIDE SEQUENCE [LARGE SCALE GENOMIC DNA]</scope>
    <source>
        <strain evidence="3">NCTC 11048</strain>
    </source>
</reference>
<organism evidence="2 3">
    <name type="scientific">Staphylococcus intermedius NCTC 11048</name>
    <dbReference type="NCBI Taxonomy" id="1141106"/>
    <lineage>
        <taxon>Bacteria</taxon>
        <taxon>Bacillati</taxon>
        <taxon>Bacillota</taxon>
        <taxon>Bacilli</taxon>
        <taxon>Bacillales</taxon>
        <taxon>Staphylococcaceae</taxon>
        <taxon>Staphylococcus</taxon>
        <taxon>Staphylococcus intermedius group</taxon>
    </lineage>
</organism>
<dbReference type="OrthoDB" id="2412545at2"/>
<evidence type="ECO:0000256" key="1">
    <source>
        <dbReference type="SAM" id="Phobius"/>
    </source>
</evidence>
<dbReference type="Proteomes" id="UP000255549">
    <property type="component" value="Unassembled WGS sequence"/>
</dbReference>
<gene>
    <name evidence="2" type="ORF">NCTC11048_00799</name>
</gene>
<dbReference type="EMBL" id="UHDP01000003">
    <property type="protein sequence ID" value="SUM45810.1"/>
    <property type="molecule type" value="Genomic_DNA"/>
</dbReference>